<feature type="region of interest" description="Disordered" evidence="1">
    <location>
        <begin position="67"/>
        <end position="88"/>
    </location>
</feature>
<dbReference type="AlphaFoldDB" id="A0A2S3HXI8"/>
<dbReference type="EMBL" id="CM008050">
    <property type="protein sequence ID" value="PAN32074.2"/>
    <property type="molecule type" value="Genomic_DNA"/>
</dbReference>
<organism evidence="2">
    <name type="scientific">Panicum hallii</name>
    <dbReference type="NCBI Taxonomy" id="206008"/>
    <lineage>
        <taxon>Eukaryota</taxon>
        <taxon>Viridiplantae</taxon>
        <taxon>Streptophyta</taxon>
        <taxon>Embryophyta</taxon>
        <taxon>Tracheophyta</taxon>
        <taxon>Spermatophyta</taxon>
        <taxon>Magnoliopsida</taxon>
        <taxon>Liliopsida</taxon>
        <taxon>Poales</taxon>
        <taxon>Poaceae</taxon>
        <taxon>PACMAD clade</taxon>
        <taxon>Panicoideae</taxon>
        <taxon>Panicodae</taxon>
        <taxon>Paniceae</taxon>
        <taxon>Panicinae</taxon>
        <taxon>Panicum</taxon>
        <taxon>Panicum sect. Panicum</taxon>
    </lineage>
</organism>
<reference evidence="2" key="1">
    <citation type="submission" date="2018-04" db="EMBL/GenBank/DDBJ databases">
        <title>WGS assembly of Panicum hallii.</title>
        <authorList>
            <person name="Lovell J."/>
            <person name="Jenkins J."/>
            <person name="Lowry D."/>
            <person name="Mamidi S."/>
            <person name="Sreedasyam A."/>
            <person name="Weng X."/>
            <person name="Barry K."/>
            <person name="Bonette J."/>
            <person name="Campitelli B."/>
            <person name="Daum C."/>
            <person name="Gordon S."/>
            <person name="Gould B."/>
            <person name="Lipzen A."/>
            <person name="Macqueen A."/>
            <person name="Palacio-Mejia J."/>
            <person name="Plott C."/>
            <person name="Shakirov E."/>
            <person name="Shu S."/>
            <person name="Yoshinaga Y."/>
            <person name="Zane M."/>
            <person name="Rokhsar D."/>
            <person name="Grimwood J."/>
            <person name="Schmutz J."/>
            <person name="Juenger T."/>
        </authorList>
    </citation>
    <scope>NUCLEOTIDE SEQUENCE [LARGE SCALE GENOMIC DNA]</scope>
    <source>
        <strain evidence="2">FIL2</strain>
    </source>
</reference>
<name>A0A2S3HXI8_9POAL</name>
<sequence length="88" mass="10033">MRMLLAPRCRCVTSDRATHLWFICSRMNGQRHGLVWSRTEEDLVRSNRTRLSRWGHFATALVFSEETSGRLQHPESGQAGAGHVAEPE</sequence>
<gene>
    <name evidence="2" type="ORF">PAHAL_5G460500</name>
</gene>
<accession>A0A2S3HXI8</accession>
<dbReference type="Proteomes" id="UP000243499">
    <property type="component" value="Chromosome 5"/>
</dbReference>
<protein>
    <submittedName>
        <fullName evidence="2">Uncharacterized protein</fullName>
    </submittedName>
</protein>
<evidence type="ECO:0000313" key="2">
    <source>
        <dbReference type="EMBL" id="PAN32074.2"/>
    </source>
</evidence>
<dbReference type="Gramene" id="PAN32074">
    <property type="protein sequence ID" value="PAN32074"/>
    <property type="gene ID" value="PAHAL_5G460500"/>
</dbReference>
<evidence type="ECO:0000256" key="1">
    <source>
        <dbReference type="SAM" id="MobiDB-lite"/>
    </source>
</evidence>
<proteinExistence type="predicted"/>